<evidence type="ECO:0000313" key="4">
    <source>
        <dbReference type="Proteomes" id="UP000293142"/>
    </source>
</evidence>
<dbReference type="AlphaFoldDB" id="A0A4V2J410"/>
<dbReference type="RefSeq" id="WP_131015096.1">
    <property type="nucleotide sequence ID" value="NZ_SIRE01000013.1"/>
</dbReference>
<feature type="chain" id="PRO_5020257784" evidence="1">
    <location>
        <begin position="31"/>
        <end position="111"/>
    </location>
</feature>
<evidence type="ECO:0000259" key="2">
    <source>
        <dbReference type="Pfam" id="PF07484"/>
    </source>
</evidence>
<dbReference type="EMBL" id="SIRE01000013">
    <property type="protein sequence ID" value="TBL76625.1"/>
    <property type="molecule type" value="Genomic_DNA"/>
</dbReference>
<feature type="domain" description="Phage tail collar" evidence="2">
    <location>
        <begin position="37"/>
        <end position="93"/>
    </location>
</feature>
<evidence type="ECO:0000313" key="3">
    <source>
        <dbReference type="EMBL" id="TBL76625.1"/>
    </source>
</evidence>
<protein>
    <submittedName>
        <fullName evidence="3">Microcystin-dependent protein</fullName>
    </submittedName>
</protein>
<dbReference type="InterPro" id="IPR037053">
    <property type="entry name" value="Phage_tail_collar_dom_sf"/>
</dbReference>
<dbReference type="InterPro" id="IPR011083">
    <property type="entry name" value="Phage_tail_collar_dom"/>
</dbReference>
<keyword evidence="4" id="KW-1185">Reference proteome</keyword>
<feature type="signal peptide" evidence="1">
    <location>
        <begin position="1"/>
        <end position="30"/>
    </location>
</feature>
<dbReference type="SUPFAM" id="SSF88874">
    <property type="entry name" value="Receptor-binding domain of short tail fibre protein gp12"/>
    <property type="match status" value="1"/>
</dbReference>
<reference evidence="3 4" key="1">
    <citation type="submission" date="2019-02" db="EMBL/GenBank/DDBJ databases">
        <title>Paenibacillus sp. nov., isolated from surface-sterilized tissue of Thalictrum simplex L.</title>
        <authorList>
            <person name="Tuo L."/>
        </authorList>
    </citation>
    <scope>NUCLEOTIDE SEQUENCE [LARGE SCALE GENOMIC DNA]</scope>
    <source>
        <strain evidence="3 4">N2SHLJ1</strain>
    </source>
</reference>
<comment type="caution">
    <text evidence="3">The sequence shown here is derived from an EMBL/GenBank/DDBJ whole genome shotgun (WGS) entry which is preliminary data.</text>
</comment>
<dbReference type="Pfam" id="PF07484">
    <property type="entry name" value="Collar"/>
    <property type="match status" value="1"/>
</dbReference>
<dbReference type="Gene3D" id="3.90.1340.10">
    <property type="entry name" value="Phage tail collar domain"/>
    <property type="match status" value="1"/>
</dbReference>
<proteinExistence type="predicted"/>
<dbReference type="OrthoDB" id="9810174at2"/>
<evidence type="ECO:0000256" key="1">
    <source>
        <dbReference type="SAM" id="SignalP"/>
    </source>
</evidence>
<gene>
    <name evidence="3" type="ORF">EYB31_19570</name>
</gene>
<dbReference type="Proteomes" id="UP000293142">
    <property type="component" value="Unassembled WGS sequence"/>
</dbReference>
<accession>A0A4V2J410</accession>
<name>A0A4V2J410_9BACL</name>
<organism evidence="3 4">
    <name type="scientific">Paenibacillus thalictri</name>
    <dbReference type="NCBI Taxonomy" id="2527873"/>
    <lineage>
        <taxon>Bacteria</taxon>
        <taxon>Bacillati</taxon>
        <taxon>Bacillota</taxon>
        <taxon>Bacilli</taxon>
        <taxon>Bacillales</taxon>
        <taxon>Paenibacillaceae</taxon>
        <taxon>Paenibacillus</taxon>
    </lineage>
</organism>
<sequence>MQNTRFRKWLITAILVGLLGQVFVMGSAQAASEPHLGEITLFPYSFTPVGYALCDGSLISVQSNTALFSLLGTQFGGDGSQTFGLPDLRGASPTPGVRYFIATQGIFPSRP</sequence>
<keyword evidence="1" id="KW-0732">Signal</keyword>